<dbReference type="PIRSF" id="PIRSF002741">
    <property type="entry name" value="MppA"/>
    <property type="match status" value="1"/>
</dbReference>
<evidence type="ECO:0000256" key="1">
    <source>
        <dbReference type="ARBA" id="ARBA00004196"/>
    </source>
</evidence>
<gene>
    <name evidence="7" type="ORF">AMETH_3904</name>
</gene>
<evidence type="ECO:0000313" key="7">
    <source>
        <dbReference type="EMBL" id="AIJ23996.1"/>
    </source>
</evidence>
<dbReference type="KEGG" id="amq:AMETH_3904"/>
<dbReference type="OrthoDB" id="9046151at2"/>
<feature type="domain" description="Solute-binding protein family 5" evidence="6">
    <location>
        <begin position="75"/>
        <end position="429"/>
    </location>
</feature>
<dbReference type="eggNOG" id="COG0747">
    <property type="taxonomic scope" value="Bacteria"/>
</dbReference>
<dbReference type="SUPFAM" id="SSF53850">
    <property type="entry name" value="Periplasmic binding protein-like II"/>
    <property type="match status" value="1"/>
</dbReference>
<dbReference type="GO" id="GO:0042597">
    <property type="term" value="C:periplasmic space"/>
    <property type="evidence" value="ECO:0007669"/>
    <property type="project" value="UniProtKB-ARBA"/>
</dbReference>
<dbReference type="HOGENOM" id="CLU_038556_0_0_11"/>
<evidence type="ECO:0000259" key="6">
    <source>
        <dbReference type="Pfam" id="PF00496"/>
    </source>
</evidence>
<dbReference type="GO" id="GO:1904680">
    <property type="term" value="F:peptide transmembrane transporter activity"/>
    <property type="evidence" value="ECO:0007669"/>
    <property type="project" value="TreeGrafter"/>
</dbReference>
<evidence type="ECO:0000313" key="8">
    <source>
        <dbReference type="Proteomes" id="UP000062973"/>
    </source>
</evidence>
<dbReference type="GO" id="GO:0043190">
    <property type="term" value="C:ATP-binding cassette (ABC) transporter complex"/>
    <property type="evidence" value="ECO:0007669"/>
    <property type="project" value="InterPro"/>
</dbReference>
<evidence type="ECO:0000256" key="4">
    <source>
        <dbReference type="ARBA" id="ARBA00022729"/>
    </source>
</evidence>
<dbReference type="RefSeq" id="WP_017982835.1">
    <property type="nucleotide sequence ID" value="NZ_AQUL01000001.1"/>
</dbReference>
<dbReference type="EMBL" id="CP009110">
    <property type="protein sequence ID" value="AIJ23996.1"/>
    <property type="molecule type" value="Genomic_DNA"/>
</dbReference>
<dbReference type="GO" id="GO:0015833">
    <property type="term" value="P:peptide transport"/>
    <property type="evidence" value="ECO:0007669"/>
    <property type="project" value="TreeGrafter"/>
</dbReference>
<dbReference type="InterPro" id="IPR000914">
    <property type="entry name" value="SBP_5_dom"/>
</dbReference>
<dbReference type="CDD" id="cd00995">
    <property type="entry name" value="PBP2_NikA_DppA_OppA_like"/>
    <property type="match status" value="1"/>
</dbReference>
<accession>A0A076MYC0</accession>
<evidence type="ECO:0000256" key="3">
    <source>
        <dbReference type="ARBA" id="ARBA00022448"/>
    </source>
</evidence>
<dbReference type="STRING" id="1068978.AMETH_3904"/>
<proteinExistence type="inferred from homology"/>
<dbReference type="PANTHER" id="PTHR30290">
    <property type="entry name" value="PERIPLASMIC BINDING COMPONENT OF ABC TRANSPORTER"/>
    <property type="match status" value="1"/>
</dbReference>
<reference evidence="7 8" key="1">
    <citation type="submission" date="2014-07" db="EMBL/GenBank/DDBJ databases">
        <title>Whole Genome Sequence of the Amycolatopsis methanolica 239.</title>
        <authorList>
            <person name="Tang B."/>
        </authorList>
    </citation>
    <scope>NUCLEOTIDE SEQUENCE [LARGE SCALE GENOMIC DNA]</scope>
    <source>
        <strain evidence="7 8">239</strain>
    </source>
</reference>
<keyword evidence="8" id="KW-1185">Reference proteome</keyword>
<name>A0A076MYC0_AMYME</name>
<dbReference type="PROSITE" id="PS51257">
    <property type="entry name" value="PROKAR_LIPOPROTEIN"/>
    <property type="match status" value="1"/>
</dbReference>
<dbReference type="InterPro" id="IPR039424">
    <property type="entry name" value="SBP_5"/>
</dbReference>
<dbReference type="AlphaFoldDB" id="A0A076MYC0"/>
<dbReference type="Gene3D" id="3.10.105.10">
    <property type="entry name" value="Dipeptide-binding Protein, Domain 3"/>
    <property type="match status" value="1"/>
</dbReference>
<comment type="similarity">
    <text evidence="2">Belongs to the bacterial solute-binding protein 5 family.</text>
</comment>
<feature type="chain" id="PRO_5001716098" evidence="5">
    <location>
        <begin position="25"/>
        <end position="519"/>
    </location>
</feature>
<dbReference type="PANTHER" id="PTHR30290:SF10">
    <property type="entry name" value="PERIPLASMIC OLIGOPEPTIDE-BINDING PROTEIN-RELATED"/>
    <property type="match status" value="1"/>
</dbReference>
<keyword evidence="4 5" id="KW-0732">Signal</keyword>
<dbReference type="PATRIC" id="fig|1068978.7.peg.4182"/>
<comment type="subcellular location">
    <subcellularLocation>
        <location evidence="1">Cell envelope</location>
    </subcellularLocation>
</comment>
<organism evidence="7 8">
    <name type="scientific">Amycolatopsis methanolica 239</name>
    <dbReference type="NCBI Taxonomy" id="1068978"/>
    <lineage>
        <taxon>Bacteria</taxon>
        <taxon>Bacillati</taxon>
        <taxon>Actinomycetota</taxon>
        <taxon>Actinomycetes</taxon>
        <taxon>Pseudonocardiales</taxon>
        <taxon>Pseudonocardiaceae</taxon>
        <taxon>Amycolatopsis</taxon>
        <taxon>Amycolatopsis methanolica group</taxon>
    </lineage>
</organism>
<dbReference type="Pfam" id="PF00496">
    <property type="entry name" value="SBP_bac_5"/>
    <property type="match status" value="1"/>
</dbReference>
<sequence>MKTASITAAATVLALALTACGGGAGSTTVDGGAFTLVSAGDPGSLDPHFTALSVTIQADRFLYDTLVNIDPGGNMVAGLAEKWEGDTTTAKYTLRKGITCSDGTPLTASQVADNINFVSDPANGSASLGLYVMPGATATGDDAAGTVTVTSPTPDSFLVRDIGGLFIVCGKGMADRGLLKQGADGTGMFTLTEAVAGDHYTLTRRKDYAWGPGDWKTDTRGLPDTVVIRVVGNEITAANLLASRQVNAATVLGPDQQRLRGMGLTAHDIESPFGELWFNQRAGKPGADVAVRRALTQALDLGQLGQVLTSGTGRAPKSLLAPGLGPCGGDTISGLLPASDLVAVKSALDSAGWVAGPDGVRAKDGKPLALTFYYPSTLGSTMQAAAELVQQRWSAVGAQVTVKGMTDTESMQVLTQGGWDAAFVPLGVFLPSQLVPFFSGSGGNNFAAVQNPAYDAAVQQAGALAGADGCGKWAEAEQALVRELNVVPFVNSVRPTFVQGATLETSQGSITPSSIRMLG</sequence>
<dbReference type="Gene3D" id="3.40.190.10">
    <property type="entry name" value="Periplasmic binding protein-like II"/>
    <property type="match status" value="1"/>
</dbReference>
<keyword evidence="3" id="KW-0813">Transport</keyword>
<dbReference type="GO" id="GO:0030313">
    <property type="term" value="C:cell envelope"/>
    <property type="evidence" value="ECO:0007669"/>
    <property type="project" value="UniProtKB-SubCell"/>
</dbReference>
<evidence type="ECO:0000256" key="5">
    <source>
        <dbReference type="SAM" id="SignalP"/>
    </source>
</evidence>
<dbReference type="Proteomes" id="UP000062973">
    <property type="component" value="Chromosome"/>
</dbReference>
<protein>
    <submittedName>
        <fullName evidence="7">Extracellular solute-binding protein family 5 protein</fullName>
    </submittedName>
</protein>
<dbReference type="InterPro" id="IPR030678">
    <property type="entry name" value="Peptide/Ni-bd"/>
</dbReference>
<evidence type="ECO:0000256" key="2">
    <source>
        <dbReference type="ARBA" id="ARBA00005695"/>
    </source>
</evidence>
<feature type="signal peptide" evidence="5">
    <location>
        <begin position="1"/>
        <end position="24"/>
    </location>
</feature>